<reference evidence="2" key="1">
    <citation type="submission" date="2022-10" db="EMBL/GenBank/DDBJ databases">
        <title>Genome assembly of Pristionchus species.</title>
        <authorList>
            <person name="Yoshida K."/>
            <person name="Sommer R.J."/>
        </authorList>
    </citation>
    <scope>NUCLEOTIDE SEQUENCE [LARGE SCALE GENOMIC DNA]</scope>
    <source>
        <strain evidence="2">RS5460</strain>
    </source>
</reference>
<gene>
    <name evidence="1" type="ORF">PMAYCL1PPCAC_08889</name>
</gene>
<name>A0AAN4ZEX3_9BILA</name>
<feature type="non-terminal residue" evidence="1">
    <location>
        <position position="1"/>
    </location>
</feature>
<accession>A0AAN4ZEX3</accession>
<organism evidence="1 2">
    <name type="scientific">Pristionchus mayeri</name>
    <dbReference type="NCBI Taxonomy" id="1317129"/>
    <lineage>
        <taxon>Eukaryota</taxon>
        <taxon>Metazoa</taxon>
        <taxon>Ecdysozoa</taxon>
        <taxon>Nematoda</taxon>
        <taxon>Chromadorea</taxon>
        <taxon>Rhabditida</taxon>
        <taxon>Rhabditina</taxon>
        <taxon>Diplogasteromorpha</taxon>
        <taxon>Diplogasteroidea</taxon>
        <taxon>Neodiplogasteridae</taxon>
        <taxon>Pristionchus</taxon>
    </lineage>
</organism>
<dbReference type="Proteomes" id="UP001328107">
    <property type="component" value="Unassembled WGS sequence"/>
</dbReference>
<proteinExistence type="predicted"/>
<evidence type="ECO:0000313" key="1">
    <source>
        <dbReference type="EMBL" id="GMR38694.1"/>
    </source>
</evidence>
<keyword evidence="2" id="KW-1185">Reference proteome</keyword>
<comment type="caution">
    <text evidence="1">The sequence shown here is derived from an EMBL/GenBank/DDBJ whole genome shotgun (WGS) entry which is preliminary data.</text>
</comment>
<dbReference type="EMBL" id="BTRK01000002">
    <property type="protein sequence ID" value="GMR38694.1"/>
    <property type="molecule type" value="Genomic_DNA"/>
</dbReference>
<dbReference type="AlphaFoldDB" id="A0AAN4ZEX3"/>
<protein>
    <submittedName>
        <fullName evidence="1">Uncharacterized protein</fullName>
    </submittedName>
</protein>
<sequence length="86" mass="9938">ESMEILHALISSNEISENGTNLPTKARKQIARLSRREYTADTHSNVHRWIKRWDGHVSANVRETLSLLWSLTYEQFLTVTAKAVLF</sequence>
<evidence type="ECO:0000313" key="2">
    <source>
        <dbReference type="Proteomes" id="UP001328107"/>
    </source>
</evidence>